<proteinExistence type="predicted"/>
<keyword evidence="3" id="KW-0489">Methyltransferase</keyword>
<feature type="domain" description="Pyrrolo-quinoline quinone repeat" evidence="2">
    <location>
        <begin position="713"/>
        <end position="894"/>
    </location>
</feature>
<dbReference type="EMBL" id="DSOK01000238">
    <property type="protein sequence ID" value="HEN15424.1"/>
    <property type="molecule type" value="Genomic_DNA"/>
</dbReference>
<dbReference type="InterPro" id="IPR002372">
    <property type="entry name" value="PQQ_rpt_dom"/>
</dbReference>
<dbReference type="CDD" id="cd02440">
    <property type="entry name" value="AdoMet_MTases"/>
    <property type="match status" value="1"/>
</dbReference>
<dbReference type="InterPro" id="IPR029063">
    <property type="entry name" value="SAM-dependent_MTases_sf"/>
</dbReference>
<feature type="domain" description="Methyltransferase type 11" evidence="1">
    <location>
        <begin position="524"/>
        <end position="620"/>
    </location>
</feature>
<feature type="domain" description="Pyrrolo-quinoline quinone repeat" evidence="2">
    <location>
        <begin position="94"/>
        <end position="322"/>
    </location>
</feature>
<dbReference type="Pfam" id="PF08241">
    <property type="entry name" value="Methyltransf_11"/>
    <property type="match status" value="1"/>
</dbReference>
<dbReference type="SUPFAM" id="SSF50998">
    <property type="entry name" value="Quinoprotein alcohol dehydrogenase-like"/>
    <property type="match status" value="4"/>
</dbReference>
<dbReference type="Gene3D" id="2.40.128.630">
    <property type="match status" value="1"/>
</dbReference>
<dbReference type="Gene3D" id="2.130.10.10">
    <property type="entry name" value="YVTN repeat-like/Quinoprotein amine dehydrogenase"/>
    <property type="match status" value="3"/>
</dbReference>
<comment type="caution">
    <text evidence="3">The sequence shown here is derived from an EMBL/GenBank/DDBJ whole genome shotgun (WGS) entry which is preliminary data.</text>
</comment>
<sequence length="1317" mass="143545">MPVAVGGDESMSRLVRWSVAWLFAVACLPWSLIVAADWPTEGGSNARLSSSPERLDVPLKLQWTYQAPAAPKLAWSSAEGRTIEGKLMGSRIRFDDAFRTVIVGGRVYFGSTVDHQLHCRDLATGKLLWTFYTGGPIRLAPTVADGRVFFGSDDGRVYCVKADTGELVWQRRVAPRDEWLLARGELISKWPVRTGVLLHNGVAYFGAGIFPHEDVYLMGVDPATGRLVWQQDHISALDGGRNDLSPQGYLLAKDDLLVVPSGGSLPAVFDLTTGKLLHKRTHSWRTTAGGVVGGTRALLADDQIYSSGEHHLLAMAERTGDVGFGWFDGRQMAILGDAAYVATGEKVARLNRLGYAVNSRRRHDLELSIPNLSKDVRAKSGKEADELREKLQAAVDEQKRIAKIGIAWEVESPDDRALLATENVVIVGGPGRITAYAADDGRELWKQPVTGEARGLSVADGCLLVSTDAGFIYSFGPNAPAAAATVLTDQQPNPPAADAQTEVYRQAAAQILQQSGAKAGYCLVVGSEEGRLAEKLARQSELKIYCVEPDAAKATRSRQRLSAAGLYGHRVVVHQQELGELPYSNYFADLIVSDTVLQTGAATIALKDIERHLKPNGGVICLGRPPAAGSLAADVVGGWAKSSELGDQLAFRSTDGWVMFTRGALPGAGNWTHQYGNPGNTAVANDQRVQGDLGVLWYGDPGPGDMVNRHDGAVGPLSVDGRLFVQGETTIKAYDAYNGRHLWTHENPKAVRTGVFQNQNPGNLAAGEDSLFHFLGDKCYQVDMATGVVKVVHELPPDKRDGRYEWGYVAIQDGRLFGTATMRKELEAQLRRRGRVTADSTDGLFAIDIATGRHLWSYQGKSISHHTIAHGPDRVFFIDSSITSEQREELLRRDKSEFAKLTGEEQRIAEERAKAADVRLAVALDVKTGEKLWEQAVDVTDCSDIGIGGGKLTLLYANDTLLLCGANANGHYWKQFVAGEFQRRRLVALSAYDGFKLWAKDANYRHRPIILGQQVLAEPWLFDLATGEQQTRKHPITGEDVPWSVMRTGHHCGMLTGCDSGMILFRSGYTGFFDIHADEGIRHFAGHRLGCWINAIVANGLVMIPEASAGCVCQFSIASTIVLEPRETRRPWTIYSAVGAQTPVKHLAINLGAPGDRKDALGTIWFSYPRHKAYQETSLDVKLDLQPKFAPGGGFDSVSEPEHAPRTDSPWLYTSWAEGLQELTLPLLGDGDSPARYTIRLHFADARPQPHEATTIAVALNGERTAEDVSLASSADGAWQPVVREIPHVQVTKNLVIELKAIKGHGVLNAVEAIREP</sequence>
<dbReference type="InterPro" id="IPR018391">
    <property type="entry name" value="PQQ_b-propeller_rpt"/>
</dbReference>
<gene>
    <name evidence="3" type="ORF">ENQ76_08165</name>
</gene>
<name>A0A7C2JY28_9PLAN</name>
<dbReference type="PANTHER" id="PTHR34512:SF30">
    <property type="entry name" value="OUTER MEMBRANE PROTEIN ASSEMBLY FACTOR BAMB"/>
    <property type="match status" value="1"/>
</dbReference>
<feature type="domain" description="Pyrrolo-quinoline quinone repeat" evidence="2">
    <location>
        <begin position="416"/>
        <end position="473"/>
    </location>
</feature>
<dbReference type="Gene3D" id="3.40.50.150">
    <property type="entry name" value="Vaccinia Virus protein VP39"/>
    <property type="match status" value="1"/>
</dbReference>
<dbReference type="Pfam" id="PF13360">
    <property type="entry name" value="PQQ_2"/>
    <property type="match status" value="3"/>
</dbReference>
<reference evidence="3" key="1">
    <citation type="journal article" date="2020" name="mSystems">
        <title>Genome- and Community-Level Interaction Insights into Carbon Utilization and Element Cycling Functions of Hydrothermarchaeota in Hydrothermal Sediment.</title>
        <authorList>
            <person name="Zhou Z."/>
            <person name="Liu Y."/>
            <person name="Xu W."/>
            <person name="Pan J."/>
            <person name="Luo Z.H."/>
            <person name="Li M."/>
        </authorList>
    </citation>
    <scope>NUCLEOTIDE SEQUENCE [LARGE SCALE GENOMIC DNA]</scope>
    <source>
        <strain evidence="3">SpSt-339</strain>
    </source>
</reference>
<dbReference type="SUPFAM" id="SSF53335">
    <property type="entry name" value="S-adenosyl-L-methionine-dependent methyltransferases"/>
    <property type="match status" value="1"/>
</dbReference>
<evidence type="ECO:0000259" key="2">
    <source>
        <dbReference type="Pfam" id="PF13360"/>
    </source>
</evidence>
<dbReference type="GO" id="GO:0032259">
    <property type="term" value="P:methylation"/>
    <property type="evidence" value="ECO:0007669"/>
    <property type="project" value="UniProtKB-KW"/>
</dbReference>
<dbReference type="SMART" id="SM00564">
    <property type="entry name" value="PQQ"/>
    <property type="match status" value="6"/>
</dbReference>
<organism evidence="3">
    <name type="scientific">Schlesneria paludicola</name>
    <dbReference type="NCBI Taxonomy" id="360056"/>
    <lineage>
        <taxon>Bacteria</taxon>
        <taxon>Pseudomonadati</taxon>
        <taxon>Planctomycetota</taxon>
        <taxon>Planctomycetia</taxon>
        <taxon>Planctomycetales</taxon>
        <taxon>Planctomycetaceae</taxon>
        <taxon>Schlesneria</taxon>
    </lineage>
</organism>
<dbReference type="GO" id="GO:0008757">
    <property type="term" value="F:S-adenosylmethionine-dependent methyltransferase activity"/>
    <property type="evidence" value="ECO:0007669"/>
    <property type="project" value="InterPro"/>
</dbReference>
<protein>
    <submittedName>
        <fullName evidence="3">Methyltransferase domain-containing protein</fullName>
    </submittedName>
</protein>
<keyword evidence="3" id="KW-0808">Transferase</keyword>
<dbReference type="PANTHER" id="PTHR34512">
    <property type="entry name" value="CELL SURFACE PROTEIN"/>
    <property type="match status" value="1"/>
</dbReference>
<dbReference type="InterPro" id="IPR015943">
    <property type="entry name" value="WD40/YVTN_repeat-like_dom_sf"/>
</dbReference>
<dbReference type="InterPro" id="IPR011047">
    <property type="entry name" value="Quinoprotein_ADH-like_sf"/>
</dbReference>
<accession>A0A7C2JY28</accession>
<dbReference type="InterPro" id="IPR013216">
    <property type="entry name" value="Methyltransf_11"/>
</dbReference>
<dbReference type="Gene3D" id="2.60.120.430">
    <property type="entry name" value="Galactose-binding lectin"/>
    <property type="match status" value="1"/>
</dbReference>
<evidence type="ECO:0000313" key="3">
    <source>
        <dbReference type="EMBL" id="HEN15424.1"/>
    </source>
</evidence>
<evidence type="ECO:0000259" key="1">
    <source>
        <dbReference type="Pfam" id="PF08241"/>
    </source>
</evidence>